<name>A0A3R7YJM9_9EURY</name>
<protein>
    <submittedName>
        <fullName evidence="1">DUF3303 domain-containing protein</fullName>
    </submittedName>
</protein>
<proteinExistence type="predicted"/>
<dbReference type="InterPro" id="IPR021734">
    <property type="entry name" value="DUF3303"/>
</dbReference>
<sequence>MLFLDISTWEPHDRDEILKHFKDIKVPEGIKIKNQWIDLSGGRYFILYEAESAEAVGAFNLPWSDVCVIESIPVMETGEFMSLMSKYK</sequence>
<dbReference type="EMBL" id="QZAB01000081">
    <property type="protein sequence ID" value="RQD91328.1"/>
    <property type="molecule type" value="Genomic_DNA"/>
</dbReference>
<dbReference type="AlphaFoldDB" id="A0A3R7YJM9"/>
<dbReference type="RefSeq" id="WP_259133221.1">
    <property type="nucleotide sequence ID" value="NZ_JANUCS010000001.1"/>
</dbReference>
<evidence type="ECO:0000313" key="1">
    <source>
        <dbReference type="EMBL" id="RQD91328.1"/>
    </source>
</evidence>
<dbReference type="Pfam" id="PF11746">
    <property type="entry name" value="DUF3303"/>
    <property type="match status" value="1"/>
</dbReference>
<evidence type="ECO:0000313" key="2">
    <source>
        <dbReference type="Proteomes" id="UP000284763"/>
    </source>
</evidence>
<accession>A0A3R7YJM9</accession>
<reference evidence="1 2" key="1">
    <citation type="submission" date="2018-08" db="EMBL/GenBank/DDBJ databases">
        <title>The metabolism and importance of syntrophic acetate oxidation coupled to methane or sulfide production in haloalkaline environments.</title>
        <authorList>
            <person name="Timmers P.H.A."/>
            <person name="Vavourakis C.D."/>
            <person name="Sorokin D.Y."/>
            <person name="Sinninghe Damste J.S."/>
            <person name="Muyzer G."/>
            <person name="Stams A.J.M."/>
            <person name="Plugge C.M."/>
        </authorList>
    </citation>
    <scope>NUCLEOTIDE SEQUENCE [LARGE SCALE GENOMIC DNA]</scope>
    <source>
        <strain evidence="1">MSAO_Arc3</strain>
    </source>
</reference>
<comment type="caution">
    <text evidence="1">The sequence shown here is derived from an EMBL/GenBank/DDBJ whole genome shotgun (WGS) entry which is preliminary data.</text>
</comment>
<gene>
    <name evidence="1" type="ORF">D5R95_01190</name>
</gene>
<organism evidence="1 2">
    <name type="scientific">Methanosalsum natronophilum</name>
    <dbReference type="NCBI Taxonomy" id="768733"/>
    <lineage>
        <taxon>Archaea</taxon>
        <taxon>Methanobacteriati</taxon>
        <taxon>Methanobacteriota</taxon>
        <taxon>Stenosarchaea group</taxon>
        <taxon>Methanomicrobia</taxon>
        <taxon>Methanosarcinales</taxon>
        <taxon>Methanosarcinaceae</taxon>
        <taxon>Methanosalsum</taxon>
    </lineage>
</organism>
<dbReference type="Proteomes" id="UP000284763">
    <property type="component" value="Unassembled WGS sequence"/>
</dbReference>